<feature type="region of interest" description="Disordered" evidence="1">
    <location>
        <begin position="570"/>
        <end position="590"/>
    </location>
</feature>
<feature type="compositionally biased region" description="Basic residues" evidence="1">
    <location>
        <begin position="501"/>
        <end position="511"/>
    </location>
</feature>
<organism evidence="3 4">
    <name type="scientific">Daphnia magna</name>
    <dbReference type="NCBI Taxonomy" id="35525"/>
    <lineage>
        <taxon>Eukaryota</taxon>
        <taxon>Metazoa</taxon>
        <taxon>Ecdysozoa</taxon>
        <taxon>Arthropoda</taxon>
        <taxon>Crustacea</taxon>
        <taxon>Branchiopoda</taxon>
        <taxon>Diplostraca</taxon>
        <taxon>Cladocera</taxon>
        <taxon>Anomopoda</taxon>
        <taxon>Daphniidae</taxon>
        <taxon>Daphnia</taxon>
    </lineage>
</organism>
<evidence type="ECO:0000313" key="4">
    <source>
        <dbReference type="Proteomes" id="UP001234178"/>
    </source>
</evidence>
<accession>A0ABQ9ZIC3</accession>
<comment type="caution">
    <text evidence="3">The sequence shown here is derived from an EMBL/GenBank/DDBJ whole genome shotgun (WGS) entry which is preliminary data.</text>
</comment>
<keyword evidence="2" id="KW-0812">Transmembrane</keyword>
<keyword evidence="2" id="KW-1133">Transmembrane helix</keyword>
<proteinExistence type="predicted"/>
<feature type="transmembrane region" description="Helical" evidence="2">
    <location>
        <begin position="99"/>
        <end position="122"/>
    </location>
</feature>
<reference evidence="3 4" key="1">
    <citation type="journal article" date="2023" name="Nucleic Acids Res.">
        <title>The hologenome of Daphnia magna reveals possible DNA methylation and microbiome-mediated evolution of the host genome.</title>
        <authorList>
            <person name="Chaturvedi A."/>
            <person name="Li X."/>
            <person name="Dhandapani V."/>
            <person name="Marshall H."/>
            <person name="Kissane S."/>
            <person name="Cuenca-Cambronero M."/>
            <person name="Asole G."/>
            <person name="Calvet F."/>
            <person name="Ruiz-Romero M."/>
            <person name="Marangio P."/>
            <person name="Guigo R."/>
            <person name="Rago D."/>
            <person name="Mirbahai L."/>
            <person name="Eastwood N."/>
            <person name="Colbourne J.K."/>
            <person name="Zhou J."/>
            <person name="Mallon E."/>
            <person name="Orsini L."/>
        </authorList>
    </citation>
    <scope>NUCLEOTIDE SEQUENCE [LARGE SCALE GENOMIC DNA]</scope>
    <source>
        <strain evidence="3">LRV0_1</strain>
    </source>
</reference>
<feature type="transmembrane region" description="Helical" evidence="2">
    <location>
        <begin position="128"/>
        <end position="153"/>
    </location>
</feature>
<feature type="compositionally biased region" description="Basic residues" evidence="1">
    <location>
        <begin position="215"/>
        <end position="232"/>
    </location>
</feature>
<feature type="region of interest" description="Disordered" evidence="1">
    <location>
        <begin position="321"/>
        <end position="423"/>
    </location>
</feature>
<feature type="region of interest" description="Disordered" evidence="1">
    <location>
        <begin position="477"/>
        <end position="540"/>
    </location>
</feature>
<gene>
    <name evidence="3" type="ORF">OUZ56_024907</name>
</gene>
<dbReference type="EMBL" id="JAOYFB010000004">
    <property type="protein sequence ID" value="KAK4012673.1"/>
    <property type="molecule type" value="Genomic_DNA"/>
</dbReference>
<dbReference type="Proteomes" id="UP001234178">
    <property type="component" value="Unassembled WGS sequence"/>
</dbReference>
<protein>
    <submittedName>
        <fullName evidence="3">Uncharacterized protein</fullName>
    </submittedName>
</protein>
<feature type="region of interest" description="Disordered" evidence="1">
    <location>
        <begin position="435"/>
        <end position="463"/>
    </location>
</feature>
<feature type="transmembrane region" description="Helical" evidence="2">
    <location>
        <begin position="6"/>
        <end position="31"/>
    </location>
</feature>
<evidence type="ECO:0000313" key="3">
    <source>
        <dbReference type="EMBL" id="KAK4012673.1"/>
    </source>
</evidence>
<feature type="compositionally biased region" description="Basic residues" evidence="1">
    <location>
        <begin position="571"/>
        <end position="580"/>
    </location>
</feature>
<evidence type="ECO:0000256" key="2">
    <source>
        <dbReference type="SAM" id="Phobius"/>
    </source>
</evidence>
<feature type="region of interest" description="Disordered" evidence="1">
    <location>
        <begin position="215"/>
        <end position="282"/>
    </location>
</feature>
<feature type="transmembrane region" description="Helical" evidence="2">
    <location>
        <begin position="174"/>
        <end position="205"/>
    </location>
</feature>
<keyword evidence="2" id="KW-0472">Membrane</keyword>
<name>A0ABQ9ZIC3_9CRUS</name>
<keyword evidence="4" id="KW-1185">Reference proteome</keyword>
<evidence type="ECO:0000256" key="1">
    <source>
        <dbReference type="SAM" id="MobiDB-lite"/>
    </source>
</evidence>
<sequence length="696" mass="80020">MCRNITLVAAVNSLLQTGLCVCFGVVAMLMYDCKLTPTPIETLGTTQIPSPLVTFTNSFYLQYFHSRNNCIARNDEYWKNINDTQTGVVTKSNQVHGMFIGYIVENGLWFICSILLFFGGLLRTKWIYVTYASTQFTVILYDVILIVIFALDFKSYKEFQGNPNTPRITKETMLVNIIVMLLIVSRFVVFLIVNMTFACLVQGFINSLPSSKMKQVKSHNKRKNASPSHHRPPQLNDPHQPPYDPYQQERFQPQHLYPPGYKASRYPDVVSHPGKFDDSSDEIIVSPAMRRYGSPSRNLPAVTNYREPRNFDAGRQQAALPPVRMPSKSHESVQHPYSSNRNNRMSDRRPSPPRQRYPPERHPSPDSYRSSTSYEGPPANYFDDSARKTSFNAKPQYNEDRRRQQTASAGNLPPPNEGESSQNVRFAAPMRRESFDRFSSSSDQLKNQRPWSYISPEDLPSSPNKLNQFYSSRNAMNEKQTSHALPAVDEYEPDHQPSVKQQRKREYHKRHSVELRQPLLAREESPRHRPPSVHQLYENVEPSIKKNVRFSKRTQSLDYLEKTSAESPVVKRIKQHKSKSPNKIDEKKKRVTKEFSSSGEELCTDEFLLLNYNHSFKKSQQQNVVADASKRTVRYPNKILTDLKRSPSSASSPNLVFDPASNTARLVYGEQQQSNKSFKVLQSPQQRKVYLNETSI</sequence>